<evidence type="ECO:0000256" key="10">
    <source>
        <dbReference type="ARBA" id="ARBA00025198"/>
    </source>
</evidence>
<dbReference type="GO" id="GO:0045259">
    <property type="term" value="C:proton-transporting ATP synthase complex"/>
    <property type="evidence" value="ECO:0007669"/>
    <property type="project" value="UniProtKB-KW"/>
</dbReference>
<gene>
    <name evidence="13" type="ORF">KP509_17G082700</name>
</gene>
<dbReference type="CDD" id="cd06503">
    <property type="entry name" value="ATP-synt_Fo_b"/>
    <property type="match status" value="1"/>
</dbReference>
<dbReference type="HAMAP" id="MF_01399">
    <property type="entry name" value="ATP_synth_bprime"/>
    <property type="match status" value="1"/>
</dbReference>
<dbReference type="Proteomes" id="UP000825935">
    <property type="component" value="Chromosome 17"/>
</dbReference>
<evidence type="ECO:0000256" key="1">
    <source>
        <dbReference type="ARBA" id="ARBA00004167"/>
    </source>
</evidence>
<dbReference type="GO" id="GO:0015986">
    <property type="term" value="P:proton motive force-driven ATP synthesis"/>
    <property type="evidence" value="ECO:0007669"/>
    <property type="project" value="InterPro"/>
</dbReference>
<evidence type="ECO:0000256" key="3">
    <source>
        <dbReference type="ARBA" id="ARBA00022448"/>
    </source>
</evidence>
<keyword evidence="7" id="KW-1133">Transmembrane helix</keyword>
<comment type="function">
    <text evidence="10">F(1)F(0) ATP synthase produces ATP from ADP in the presence of a proton or sodium gradient. F-type ATPases consist of two structural domains, F(1) containing the extramembraneous catalytic core and F(0) containing the membrane proton channel, linked together by a central stalk and a peripheral stalk. During catalysis, ATP synthesis in the catalytic domain of F(1) is coupled via a rotary mechanism of the central stalk subunits to proton translocation.</text>
</comment>
<evidence type="ECO:0000313" key="14">
    <source>
        <dbReference type="Proteomes" id="UP000825935"/>
    </source>
</evidence>
<dbReference type="HAMAP" id="MF_01398">
    <property type="entry name" value="ATP_synth_b_bprime"/>
    <property type="match status" value="1"/>
</dbReference>
<dbReference type="PANTHER" id="PTHR33445">
    <property type="entry name" value="ATP SYNTHASE SUBUNIT B', CHLOROPLASTIC"/>
    <property type="match status" value="1"/>
</dbReference>
<evidence type="ECO:0000256" key="8">
    <source>
        <dbReference type="ARBA" id="ARBA00023065"/>
    </source>
</evidence>
<keyword evidence="12" id="KW-0175">Coiled coil</keyword>
<keyword evidence="14" id="KW-1185">Reference proteome</keyword>
<keyword evidence="6 11" id="KW-0375">Hydrogen ion transport</keyword>
<accession>A0A8T2SXZ4</accession>
<protein>
    <recommendedName>
        <fullName evidence="15">ATP synthase subunit b', chloroplastic</fullName>
    </recommendedName>
</protein>
<dbReference type="InterPro" id="IPR002146">
    <property type="entry name" value="ATP_synth_b/b'su_bac/chlpt"/>
</dbReference>
<keyword evidence="8 11" id="KW-0406">Ion transport</keyword>
<evidence type="ECO:0000256" key="9">
    <source>
        <dbReference type="ARBA" id="ARBA00023136"/>
    </source>
</evidence>
<dbReference type="PANTHER" id="PTHR33445:SF2">
    <property type="entry name" value="ATP SYNTHASE SUBUNIT B', CHLOROPLASTIC"/>
    <property type="match status" value="1"/>
</dbReference>
<evidence type="ECO:0000256" key="11">
    <source>
        <dbReference type="RuleBase" id="RU003848"/>
    </source>
</evidence>
<proteinExistence type="inferred from homology"/>
<organism evidence="13 14">
    <name type="scientific">Ceratopteris richardii</name>
    <name type="common">Triangle waterfern</name>
    <dbReference type="NCBI Taxonomy" id="49495"/>
    <lineage>
        <taxon>Eukaryota</taxon>
        <taxon>Viridiplantae</taxon>
        <taxon>Streptophyta</taxon>
        <taxon>Embryophyta</taxon>
        <taxon>Tracheophyta</taxon>
        <taxon>Polypodiopsida</taxon>
        <taxon>Polypodiidae</taxon>
        <taxon>Polypodiales</taxon>
        <taxon>Pteridineae</taxon>
        <taxon>Pteridaceae</taxon>
        <taxon>Parkerioideae</taxon>
        <taxon>Ceratopteris</taxon>
    </lineage>
</organism>
<dbReference type="OMA" id="HALMATP"/>
<reference evidence="13" key="1">
    <citation type="submission" date="2021-08" db="EMBL/GenBank/DDBJ databases">
        <title>WGS assembly of Ceratopteris richardii.</title>
        <authorList>
            <person name="Marchant D.B."/>
            <person name="Chen G."/>
            <person name="Jenkins J."/>
            <person name="Shu S."/>
            <person name="Leebens-Mack J."/>
            <person name="Grimwood J."/>
            <person name="Schmutz J."/>
            <person name="Soltis P."/>
            <person name="Soltis D."/>
            <person name="Chen Z.-H."/>
        </authorList>
    </citation>
    <scope>NUCLEOTIDE SEQUENCE</scope>
    <source>
        <strain evidence="13">Whitten #5841</strain>
        <tissue evidence="13">Leaf</tissue>
    </source>
</reference>
<name>A0A8T2SXZ4_CERRI</name>
<dbReference type="InterPro" id="IPR034679">
    <property type="entry name" value="ATP_synth_b"/>
</dbReference>
<comment type="caution">
    <text evidence="13">The sequence shown here is derived from an EMBL/GenBank/DDBJ whole genome shotgun (WGS) entry which is preliminary data.</text>
</comment>
<evidence type="ECO:0000256" key="6">
    <source>
        <dbReference type="ARBA" id="ARBA00022781"/>
    </source>
</evidence>
<keyword evidence="4 11" id="KW-0138">CF(0)</keyword>
<evidence type="ECO:0000256" key="5">
    <source>
        <dbReference type="ARBA" id="ARBA00022692"/>
    </source>
</evidence>
<evidence type="ECO:0000256" key="2">
    <source>
        <dbReference type="ARBA" id="ARBA00005513"/>
    </source>
</evidence>
<evidence type="ECO:0000313" key="13">
    <source>
        <dbReference type="EMBL" id="KAH7373989.1"/>
    </source>
</evidence>
<comment type="similarity">
    <text evidence="2 11">Belongs to the ATPase B chain family.</text>
</comment>
<dbReference type="OrthoDB" id="3819at2759"/>
<dbReference type="GO" id="GO:0046961">
    <property type="term" value="F:proton-transporting ATPase activity, rotational mechanism"/>
    <property type="evidence" value="ECO:0007669"/>
    <property type="project" value="TreeGrafter"/>
</dbReference>
<dbReference type="Pfam" id="PF00430">
    <property type="entry name" value="ATP-synt_B"/>
    <property type="match status" value="1"/>
</dbReference>
<dbReference type="EMBL" id="CM035422">
    <property type="protein sequence ID" value="KAH7373989.1"/>
    <property type="molecule type" value="Genomic_DNA"/>
</dbReference>
<dbReference type="InterPro" id="IPR050059">
    <property type="entry name" value="ATP_synthase_B_chain"/>
</dbReference>
<dbReference type="AlphaFoldDB" id="A0A8T2SXZ4"/>
<comment type="subcellular location">
    <subcellularLocation>
        <location evidence="1">Membrane</location>
        <topology evidence="1">Single-pass membrane protein</topology>
    </subcellularLocation>
</comment>
<keyword evidence="3 11" id="KW-0813">Transport</keyword>
<evidence type="ECO:0008006" key="15">
    <source>
        <dbReference type="Google" id="ProtNLM"/>
    </source>
</evidence>
<feature type="coiled-coil region" evidence="12">
    <location>
        <begin position="145"/>
        <end position="228"/>
    </location>
</feature>
<keyword evidence="5 11" id="KW-0812">Transmembrane</keyword>
<evidence type="ECO:0000256" key="7">
    <source>
        <dbReference type="ARBA" id="ARBA00022989"/>
    </source>
</evidence>
<keyword evidence="9" id="KW-0472">Membrane</keyword>
<sequence length="236" mass="26351">MERVVNMRVAAPAALSMAVIPCRASSARSSSGRVPAIRGAADQKVRVRYNCAFFQEALQNVALKVSQNPTVRKAAFLAMNTLWAIPAIAEEAEEKGKIFDFNLTLPIIVAEFLLLMLALDNLWFKPVAKVMDERDEAIRQKLMGVRDNSDEIKKLQEQAEAILKAARAETTAELNKMRRETAASLDAKLQESRQRVEKELAEALANLESQKEETLRSLDKQVQELSDQIVAKVIPF</sequence>
<evidence type="ECO:0000256" key="4">
    <source>
        <dbReference type="ARBA" id="ARBA00022547"/>
    </source>
</evidence>
<evidence type="ECO:0000256" key="12">
    <source>
        <dbReference type="SAM" id="Coils"/>
    </source>
</evidence>